<sequence>MTTDYELPFQMLDESAIVTAKLEHDPYDYSFVEHALPATVKEAVLADAPRISGRGSYGLPNLRYGQLFGTVVQDLLSHRFRRLVEQKFNMDLSRSPPVIVMMGNTTGHYNEGHAHPDSKHKIVTVLLGFTRTWPYERGRLRVLRSSDRDDYTFEFAPEFGRMLMFRVCDHSWHGFLPQKGPRMSLQLCFVDSEWYVRREYWRHGISSMVKPIPILNKIIEWAPR</sequence>
<evidence type="ECO:0000313" key="2">
    <source>
        <dbReference type="EMBL" id="MCF3947546.1"/>
    </source>
</evidence>
<name>A0ABS9E0V1_9PROT</name>
<evidence type="ECO:0000313" key="3">
    <source>
        <dbReference type="Proteomes" id="UP001521209"/>
    </source>
</evidence>
<gene>
    <name evidence="2" type="ORF">L2A60_12745</name>
</gene>
<keyword evidence="3" id="KW-1185">Reference proteome</keyword>
<comment type="caution">
    <text evidence="2">The sequence shown here is derived from an EMBL/GenBank/DDBJ whole genome shotgun (WGS) entry which is preliminary data.</text>
</comment>
<dbReference type="Pfam" id="PF13640">
    <property type="entry name" value="2OG-FeII_Oxy_3"/>
    <property type="match status" value="1"/>
</dbReference>
<dbReference type="RefSeq" id="WP_235704796.1">
    <property type="nucleotide sequence ID" value="NZ_JAKGBZ010000025.1"/>
</dbReference>
<proteinExistence type="predicted"/>
<dbReference type="Proteomes" id="UP001521209">
    <property type="component" value="Unassembled WGS sequence"/>
</dbReference>
<accession>A0ABS9E0V1</accession>
<dbReference type="InterPro" id="IPR044862">
    <property type="entry name" value="Pro_4_hyd_alph_FE2OG_OXY"/>
</dbReference>
<dbReference type="Gene3D" id="2.60.120.620">
    <property type="entry name" value="q2cbj1_9rhob like domain"/>
    <property type="match status" value="1"/>
</dbReference>
<dbReference type="EMBL" id="JAKGBZ010000025">
    <property type="protein sequence ID" value="MCF3947546.1"/>
    <property type="molecule type" value="Genomic_DNA"/>
</dbReference>
<organism evidence="2 3">
    <name type="scientific">Acidiphilium iwatense</name>
    <dbReference type="NCBI Taxonomy" id="768198"/>
    <lineage>
        <taxon>Bacteria</taxon>
        <taxon>Pseudomonadati</taxon>
        <taxon>Pseudomonadota</taxon>
        <taxon>Alphaproteobacteria</taxon>
        <taxon>Acetobacterales</taxon>
        <taxon>Acidocellaceae</taxon>
        <taxon>Acidiphilium</taxon>
    </lineage>
</organism>
<protein>
    <submittedName>
        <fullName evidence="2">2OG-Fe(II) oxygenase</fullName>
    </submittedName>
</protein>
<reference evidence="2 3" key="1">
    <citation type="submission" date="2022-01" db="EMBL/GenBank/DDBJ databases">
        <authorList>
            <person name="Won M."/>
            <person name="Kim S.-J."/>
            <person name="Kwon S.-W."/>
        </authorList>
    </citation>
    <scope>NUCLEOTIDE SEQUENCE [LARGE SCALE GENOMIC DNA]</scope>
    <source>
        <strain evidence="2 3">KCTC 23505</strain>
    </source>
</reference>
<feature type="domain" description="Prolyl 4-hydroxylase alpha subunit Fe(2+) 2OG dioxygenase" evidence="1">
    <location>
        <begin position="106"/>
        <end position="186"/>
    </location>
</feature>
<evidence type="ECO:0000259" key="1">
    <source>
        <dbReference type="Pfam" id="PF13640"/>
    </source>
</evidence>